<keyword evidence="8" id="KW-1185">Reference proteome</keyword>
<evidence type="ECO:0000313" key="8">
    <source>
        <dbReference type="Proteomes" id="UP000002970"/>
    </source>
</evidence>
<evidence type="ECO:0000256" key="2">
    <source>
        <dbReference type="ARBA" id="ARBA00022670"/>
    </source>
</evidence>
<dbReference type="GO" id="GO:0006508">
    <property type="term" value="P:proteolysis"/>
    <property type="evidence" value="ECO:0007669"/>
    <property type="project" value="UniProtKB-KW"/>
</dbReference>
<comment type="caution">
    <text evidence="7">The sequence shown here is derived from an EMBL/GenBank/DDBJ whole genome shotgun (WGS) entry which is preliminary data.</text>
</comment>
<comment type="similarity">
    <text evidence="1 5">Belongs to the peptidase S8 family.</text>
</comment>
<protein>
    <submittedName>
        <fullName evidence="7">Protease CspA</fullName>
    </submittedName>
</protein>
<dbReference type="STRING" id="1512.GCA_900049235_02423"/>
<comment type="caution">
    <text evidence="5">Lacks conserved residue(s) required for the propagation of feature annotation.</text>
</comment>
<keyword evidence="4" id="KW-0720">Serine protease</keyword>
<dbReference type="AlphaFoldDB" id="E7GN04"/>
<dbReference type="Pfam" id="PF00082">
    <property type="entry name" value="Peptidase_S8"/>
    <property type="match status" value="1"/>
</dbReference>
<dbReference type="Gene3D" id="3.40.50.200">
    <property type="entry name" value="Peptidase S8/S53 domain"/>
    <property type="match status" value="1"/>
</dbReference>
<name>E7GN04_CLOS6</name>
<sequence>MEASSILATHTSPALSNQGRGVIIGIIDTGIDYTNPLFRNQDGTTRIISIWDQSLPDDKDNLPDGVPNRYNASGATYGTEYIREQINEALESDNPLTLVPSTDTNGHGTFLAGIAAGGVLPGQNFTGAAPECELIIVKLKPAKQYLRDFYLVSSDTDVS</sequence>
<evidence type="ECO:0000256" key="5">
    <source>
        <dbReference type="PROSITE-ProRule" id="PRU01240"/>
    </source>
</evidence>
<dbReference type="PROSITE" id="PS51892">
    <property type="entry name" value="SUBTILASE"/>
    <property type="match status" value="1"/>
</dbReference>
<dbReference type="PRINTS" id="PR00723">
    <property type="entry name" value="SUBTILISIN"/>
</dbReference>
<dbReference type="SUPFAM" id="SSF52743">
    <property type="entry name" value="Subtilisin-like"/>
    <property type="match status" value="1"/>
</dbReference>
<dbReference type="PANTHER" id="PTHR43399">
    <property type="entry name" value="SUBTILISIN-RELATED"/>
    <property type="match status" value="1"/>
</dbReference>
<keyword evidence="2 7" id="KW-0645">Protease</keyword>
<dbReference type="InterPro" id="IPR000209">
    <property type="entry name" value="Peptidase_S8/S53_dom"/>
</dbReference>
<dbReference type="eggNOG" id="COG1404">
    <property type="taxonomic scope" value="Bacteria"/>
</dbReference>
<reference evidence="7 8" key="1">
    <citation type="submission" date="2010-12" db="EMBL/GenBank/DDBJ databases">
        <title>The Genome Sequence of Clostridium symbiosum strain WAL-14163.</title>
        <authorList>
            <person name="Earl A."/>
            <person name="Ward D."/>
            <person name="Feldgarden M."/>
            <person name="Gevers D."/>
            <person name="Finegold S.M."/>
            <person name="Summanen P.H."/>
            <person name="Molitoris D.R."/>
            <person name="Vaisanen M.L."/>
            <person name="Daigneault M."/>
            <person name="Young S.K."/>
            <person name="Zeng Q."/>
            <person name="Gargeya S."/>
            <person name="Fitzgerald M."/>
            <person name="Haas B."/>
            <person name="Abouelleil A."/>
            <person name="Alvarado L."/>
            <person name="Arachchi H.M."/>
            <person name="Berlin A."/>
            <person name="Brown A."/>
            <person name="Chapman S.B."/>
            <person name="Chen Z."/>
            <person name="Dunbar C."/>
            <person name="Freedman E."/>
            <person name="Gearin G."/>
            <person name="Gellesch M."/>
            <person name="Goldberg J."/>
            <person name="Griggs A."/>
            <person name="Gujja S."/>
            <person name="Heilman E."/>
            <person name="Heiman D."/>
            <person name="Howarth C."/>
            <person name="Larson L."/>
            <person name="Lui A."/>
            <person name="MacDonald P.J.P."/>
            <person name="Mehta T."/>
            <person name="Montmayeur A."/>
            <person name="Murphy C."/>
            <person name="Neiman D."/>
            <person name="Pearson M."/>
            <person name="Priest M."/>
            <person name="Roberts A."/>
            <person name="Saif S."/>
            <person name="Shea T."/>
            <person name="Shenoy N."/>
            <person name="Sisk P."/>
            <person name="Stolte C."/>
            <person name="Sykes S."/>
            <person name="White J."/>
            <person name="Yandava C."/>
            <person name="Nusbaum C."/>
            <person name="Birren B."/>
        </authorList>
    </citation>
    <scope>NUCLEOTIDE SEQUENCE [LARGE SCALE GENOMIC DNA]</scope>
    <source>
        <strain evidence="7 8">WAL-14163</strain>
    </source>
</reference>
<proteinExistence type="inferred from homology"/>
<dbReference type="InterPro" id="IPR015500">
    <property type="entry name" value="Peptidase_S8_subtilisin-rel"/>
</dbReference>
<evidence type="ECO:0000256" key="4">
    <source>
        <dbReference type="ARBA" id="ARBA00022825"/>
    </source>
</evidence>
<dbReference type="InterPro" id="IPR051048">
    <property type="entry name" value="Peptidase_S8/S53_subtilisin"/>
</dbReference>
<dbReference type="PANTHER" id="PTHR43399:SF4">
    <property type="entry name" value="CELL WALL-ASSOCIATED PROTEASE"/>
    <property type="match status" value="1"/>
</dbReference>
<keyword evidence="3" id="KW-0378">Hydrolase</keyword>
<gene>
    <name evidence="7" type="ORF">HMPREF9474_02241</name>
</gene>
<dbReference type="HOGENOM" id="CLU_1657818_0_0_9"/>
<accession>E7GN04</accession>
<dbReference type="InterPro" id="IPR023827">
    <property type="entry name" value="Peptidase_S8_Asp-AS"/>
</dbReference>
<dbReference type="Proteomes" id="UP000002970">
    <property type="component" value="Unassembled WGS sequence"/>
</dbReference>
<organism evidence="7 8">
    <name type="scientific">Clostridium symbiosum (strain WAL-14163)</name>
    <dbReference type="NCBI Taxonomy" id="742740"/>
    <lineage>
        <taxon>Bacteria</taxon>
        <taxon>Bacillati</taxon>
        <taxon>Bacillota</taxon>
        <taxon>Clostridia</taxon>
        <taxon>Lachnospirales</taxon>
        <taxon>Lachnospiraceae</taxon>
        <taxon>Otoolea</taxon>
    </lineage>
</organism>
<evidence type="ECO:0000256" key="1">
    <source>
        <dbReference type="ARBA" id="ARBA00011073"/>
    </source>
</evidence>
<dbReference type="PROSITE" id="PS00136">
    <property type="entry name" value="SUBTILASE_ASP"/>
    <property type="match status" value="1"/>
</dbReference>
<dbReference type="InterPro" id="IPR036852">
    <property type="entry name" value="Peptidase_S8/S53_dom_sf"/>
</dbReference>
<evidence type="ECO:0000259" key="6">
    <source>
        <dbReference type="Pfam" id="PF00082"/>
    </source>
</evidence>
<dbReference type="GO" id="GO:0004252">
    <property type="term" value="F:serine-type endopeptidase activity"/>
    <property type="evidence" value="ECO:0007669"/>
    <property type="project" value="InterPro"/>
</dbReference>
<evidence type="ECO:0000313" key="7">
    <source>
        <dbReference type="EMBL" id="EGA93805.1"/>
    </source>
</evidence>
<feature type="domain" description="Peptidase S8/S53" evidence="6">
    <location>
        <begin position="19"/>
        <end position="141"/>
    </location>
</feature>
<dbReference type="EMBL" id="ADLQ01000051">
    <property type="protein sequence ID" value="EGA93805.1"/>
    <property type="molecule type" value="Genomic_DNA"/>
</dbReference>
<evidence type="ECO:0000256" key="3">
    <source>
        <dbReference type="ARBA" id="ARBA00022801"/>
    </source>
</evidence>